<keyword evidence="1" id="KW-0597">Phosphoprotein</keyword>
<feature type="compositionally biased region" description="Polar residues" evidence="2">
    <location>
        <begin position="33"/>
        <end position="44"/>
    </location>
</feature>
<dbReference type="RefSeq" id="WP_270115587.1">
    <property type="nucleotide sequence ID" value="NZ_BAAAOL010000001.1"/>
</dbReference>
<evidence type="ECO:0000259" key="3">
    <source>
        <dbReference type="PROSITE" id="PS50006"/>
    </source>
</evidence>
<dbReference type="Pfam" id="PF00498">
    <property type="entry name" value="FHA"/>
    <property type="match status" value="1"/>
</dbReference>
<evidence type="ECO:0000256" key="2">
    <source>
        <dbReference type="SAM" id="MobiDB-lite"/>
    </source>
</evidence>
<dbReference type="EMBL" id="BSDT01000001">
    <property type="protein sequence ID" value="GLI44843.1"/>
    <property type="molecule type" value="Genomic_DNA"/>
</dbReference>
<protein>
    <recommendedName>
        <fullName evidence="3">FHA domain-containing protein</fullName>
    </recommendedName>
</protein>
<name>A0A9W6GDV7_9ACTN</name>
<evidence type="ECO:0000256" key="1">
    <source>
        <dbReference type="ARBA" id="ARBA00022553"/>
    </source>
</evidence>
<feature type="compositionally biased region" description="Low complexity" evidence="2">
    <location>
        <begin position="184"/>
        <end position="219"/>
    </location>
</feature>
<proteinExistence type="predicted"/>
<evidence type="ECO:0000313" key="5">
    <source>
        <dbReference type="Proteomes" id="UP001144313"/>
    </source>
</evidence>
<evidence type="ECO:0000313" key="4">
    <source>
        <dbReference type="EMBL" id="GLI44843.1"/>
    </source>
</evidence>
<dbReference type="AlphaFoldDB" id="A0A9W6GDV7"/>
<dbReference type="Proteomes" id="UP001144313">
    <property type="component" value="Unassembled WGS sequence"/>
</dbReference>
<feature type="compositionally biased region" description="Low complexity" evidence="2">
    <location>
        <begin position="231"/>
        <end position="248"/>
    </location>
</feature>
<dbReference type="InterPro" id="IPR000253">
    <property type="entry name" value="FHA_dom"/>
</dbReference>
<dbReference type="SMART" id="SM00240">
    <property type="entry name" value="FHA"/>
    <property type="match status" value="1"/>
</dbReference>
<dbReference type="SUPFAM" id="SSF49879">
    <property type="entry name" value="SMAD/FHA domain"/>
    <property type="match status" value="1"/>
</dbReference>
<dbReference type="PANTHER" id="PTHR23308">
    <property type="entry name" value="NUCLEAR INHIBITOR OF PROTEIN PHOSPHATASE-1"/>
    <property type="match status" value="1"/>
</dbReference>
<organism evidence="4 5">
    <name type="scientific">Glycomyces algeriensis</name>
    <dbReference type="NCBI Taxonomy" id="256037"/>
    <lineage>
        <taxon>Bacteria</taxon>
        <taxon>Bacillati</taxon>
        <taxon>Actinomycetota</taxon>
        <taxon>Actinomycetes</taxon>
        <taxon>Glycomycetales</taxon>
        <taxon>Glycomycetaceae</taxon>
        <taxon>Glycomyces</taxon>
    </lineage>
</organism>
<feature type="compositionally biased region" description="Low complexity" evidence="2">
    <location>
        <begin position="58"/>
        <end position="177"/>
    </location>
</feature>
<dbReference type="InterPro" id="IPR050923">
    <property type="entry name" value="Cell_Proc_Reg/RNA_Proc"/>
</dbReference>
<feature type="compositionally biased region" description="Pro residues" evidence="2">
    <location>
        <begin position="220"/>
        <end position="230"/>
    </location>
</feature>
<dbReference type="PROSITE" id="PS50006">
    <property type="entry name" value="FHA_DOMAIN"/>
    <property type="match status" value="1"/>
</dbReference>
<feature type="region of interest" description="Disordered" evidence="2">
    <location>
        <begin position="31"/>
        <end position="267"/>
    </location>
</feature>
<reference evidence="4" key="1">
    <citation type="submission" date="2022-12" db="EMBL/GenBank/DDBJ databases">
        <title>Reference genome sequencing for broad-spectrum identification of bacterial and archaeal isolates by mass spectrometry.</title>
        <authorList>
            <person name="Sekiguchi Y."/>
            <person name="Tourlousse D.M."/>
        </authorList>
    </citation>
    <scope>NUCLEOTIDE SEQUENCE</scope>
    <source>
        <strain evidence="4">LLR39Z86</strain>
    </source>
</reference>
<dbReference type="InterPro" id="IPR008984">
    <property type="entry name" value="SMAD_FHA_dom_sf"/>
</dbReference>
<dbReference type="CDD" id="cd00060">
    <property type="entry name" value="FHA"/>
    <property type="match status" value="1"/>
</dbReference>
<feature type="domain" description="FHA" evidence="3">
    <location>
        <begin position="314"/>
        <end position="373"/>
    </location>
</feature>
<sequence>MTYQPTYGGAPQPGGYQCACGAFPQAQFCEQCGTPNPAWQQGQPPQSPAFGQGYAPNDPYGQPQDPYGQQQQQPGGYGQQDPYGQPQQQDPYGQPQQGYGQQDPYGQPSQPQDPYAQPQQGYGQQDPYGQQQPQQGYGQDPYGQPSQPQQDPYGQPQQGYGQQDPYAQPQQQDPYGQQPGGYGQQDPYGQPQQQDPYGQPQQGYGQDPYAQQAYGAAPTSAPPGPPPGVPAAPFGAPTSAPPASATGGFSMPDAQPSDLASNYAPPGQAATRWGVAVTADQGYFNKVAASDGASQLQYPSFAKPRRFPLDKPDLTIGRYSAKRGVTPDIDLSGDVADPGVSAQHAKLFSKPDGSWTIMDVGSSNGTFLNGSDEPLAPNVEFPVTDGTYINIGAWTRLTVHYEG</sequence>
<accession>A0A9W6GDV7</accession>
<dbReference type="Gene3D" id="2.60.200.20">
    <property type="match status" value="1"/>
</dbReference>
<gene>
    <name evidence="4" type="ORF">GALLR39Z86_46930</name>
</gene>
<comment type="caution">
    <text evidence="4">The sequence shown here is derived from an EMBL/GenBank/DDBJ whole genome shotgun (WGS) entry which is preliminary data.</text>
</comment>
<keyword evidence="5" id="KW-1185">Reference proteome</keyword>